<name>A0A6J6LBU6_9ZZZZ</name>
<organism evidence="1">
    <name type="scientific">freshwater metagenome</name>
    <dbReference type="NCBI Taxonomy" id="449393"/>
    <lineage>
        <taxon>unclassified sequences</taxon>
        <taxon>metagenomes</taxon>
        <taxon>ecological metagenomes</taxon>
    </lineage>
</organism>
<evidence type="ECO:0000313" key="1">
    <source>
        <dbReference type="EMBL" id="CAB4659156.1"/>
    </source>
</evidence>
<dbReference type="EMBL" id="CAEZWJ010000038">
    <property type="protein sequence ID" value="CAB4659156.1"/>
    <property type="molecule type" value="Genomic_DNA"/>
</dbReference>
<sequence length="186" mass="21582">MIKTAQILSTSEISLLSSLHGHRWLDISGEDFDSEDFAWMEVRIETDGPSIRMFFEMEVLDIDGDADDYPVLHILESPEKSPGAARRGNIYFHEKDQNISEIWILRETVTCDQNNEPYFENVADTTVAFKLENTWIAFTRSDHWSDAFKIQRAAEREAIELPDSLNEWESDLSHHYGLSREWIQVA</sequence>
<reference evidence="1" key="1">
    <citation type="submission" date="2020-05" db="EMBL/GenBank/DDBJ databases">
        <authorList>
            <person name="Chiriac C."/>
            <person name="Salcher M."/>
            <person name="Ghai R."/>
            <person name="Kavagutti S V."/>
        </authorList>
    </citation>
    <scope>NUCLEOTIDE SEQUENCE</scope>
</reference>
<dbReference type="AlphaFoldDB" id="A0A6J6LBU6"/>
<proteinExistence type="predicted"/>
<accession>A0A6J6LBU6</accession>
<gene>
    <name evidence="1" type="ORF">UFOPK2214_01115</name>
</gene>
<protein>
    <submittedName>
        <fullName evidence="1">Unannotated protein</fullName>
    </submittedName>
</protein>